<dbReference type="Proteomes" id="UP000036700">
    <property type="component" value="Chromosome"/>
</dbReference>
<dbReference type="Pfam" id="PF08534">
    <property type="entry name" value="Redoxin"/>
    <property type="match status" value="1"/>
</dbReference>
<evidence type="ECO:0000313" key="3">
    <source>
        <dbReference type="EMBL" id="AKJ70002.1"/>
    </source>
</evidence>
<evidence type="ECO:0000313" key="4">
    <source>
        <dbReference type="Proteomes" id="UP000036700"/>
    </source>
</evidence>
<dbReference type="STRING" id="445709.ABW99_19110"/>
<dbReference type="KEGG" id="ptx:ABW99_19110"/>
<dbReference type="CDD" id="cd02966">
    <property type="entry name" value="TlpA_like_family"/>
    <property type="match status" value="1"/>
</dbReference>
<sequence>MKKNRSFFLAIVAAAALATGAYVAWRAHAPKQAGGPAVQLLFNTRLPDLAGQEQSLSQWQRRTLVVNFWAPWCSPCVKEMPDLARMAHEFKDKNVQFVGIGIDSAKNLQAFEARVKVQYPLLVAGYAGTDLSRALGDTMGALPFTVVIDPTGKIRLTKLGQIRPDELRSTLNAL</sequence>
<accession>A0A0G3EX91</accession>
<dbReference type="InterPro" id="IPR036249">
    <property type="entry name" value="Thioredoxin-like_sf"/>
</dbReference>
<evidence type="ECO:0000259" key="2">
    <source>
        <dbReference type="PROSITE" id="PS51352"/>
    </source>
</evidence>
<name>A0A0G3EX91_9BURK</name>
<proteinExistence type="predicted"/>
<dbReference type="InterPro" id="IPR013740">
    <property type="entry name" value="Redoxin"/>
</dbReference>
<feature type="chain" id="PRO_5002553743" evidence="1">
    <location>
        <begin position="25"/>
        <end position="174"/>
    </location>
</feature>
<organism evidence="3 4">
    <name type="scientific">Pandoraea thiooxydans</name>
    <dbReference type="NCBI Taxonomy" id="445709"/>
    <lineage>
        <taxon>Bacteria</taxon>
        <taxon>Pseudomonadati</taxon>
        <taxon>Pseudomonadota</taxon>
        <taxon>Betaproteobacteria</taxon>
        <taxon>Burkholderiales</taxon>
        <taxon>Burkholderiaceae</taxon>
        <taxon>Pandoraea</taxon>
    </lineage>
</organism>
<protein>
    <submittedName>
        <fullName evidence="3">Alkyl hydroperoxide reductase</fullName>
    </submittedName>
</protein>
<dbReference type="EMBL" id="CP011568">
    <property type="protein sequence ID" value="AKJ70002.1"/>
    <property type="molecule type" value="Genomic_DNA"/>
</dbReference>
<dbReference type="Gene3D" id="3.40.30.10">
    <property type="entry name" value="Glutaredoxin"/>
    <property type="match status" value="1"/>
</dbReference>
<reference evidence="4" key="1">
    <citation type="submission" date="2015-06" db="EMBL/GenBank/DDBJ databases">
        <authorList>
            <person name="Lim Y.L."/>
            <person name="Ee R."/>
            <person name="Yong D."/>
            <person name="How K.Y."/>
            <person name="Yin W.F."/>
            <person name="Chan K.G."/>
        </authorList>
    </citation>
    <scope>NUCLEOTIDE SEQUENCE [LARGE SCALE GENOMIC DNA]</scope>
    <source>
        <strain evidence="4">DSM 25325</strain>
    </source>
</reference>
<feature type="domain" description="Thioredoxin" evidence="2">
    <location>
        <begin position="31"/>
        <end position="174"/>
    </location>
</feature>
<keyword evidence="1" id="KW-0732">Signal</keyword>
<dbReference type="OrthoDB" id="9811352at2"/>
<feature type="signal peptide" evidence="1">
    <location>
        <begin position="1"/>
        <end position="24"/>
    </location>
</feature>
<gene>
    <name evidence="3" type="ORF">ABW99_19110</name>
</gene>
<dbReference type="AlphaFoldDB" id="A0A0G3EX91"/>
<dbReference type="InterPro" id="IPR050553">
    <property type="entry name" value="Thioredoxin_ResA/DsbE_sf"/>
</dbReference>
<dbReference type="PANTHER" id="PTHR42852:SF13">
    <property type="entry name" value="PROTEIN DIPZ"/>
    <property type="match status" value="1"/>
</dbReference>
<dbReference type="RefSeq" id="WP_047215909.1">
    <property type="nucleotide sequence ID" value="NZ_CP011568.3"/>
</dbReference>
<dbReference type="GO" id="GO:0016491">
    <property type="term" value="F:oxidoreductase activity"/>
    <property type="evidence" value="ECO:0007669"/>
    <property type="project" value="InterPro"/>
</dbReference>
<evidence type="ECO:0000256" key="1">
    <source>
        <dbReference type="SAM" id="SignalP"/>
    </source>
</evidence>
<dbReference type="SUPFAM" id="SSF52833">
    <property type="entry name" value="Thioredoxin-like"/>
    <property type="match status" value="1"/>
</dbReference>
<dbReference type="PANTHER" id="PTHR42852">
    <property type="entry name" value="THIOL:DISULFIDE INTERCHANGE PROTEIN DSBE"/>
    <property type="match status" value="1"/>
</dbReference>
<dbReference type="PATRIC" id="fig|445709.3.peg.4014"/>
<dbReference type="InterPro" id="IPR013766">
    <property type="entry name" value="Thioredoxin_domain"/>
</dbReference>
<dbReference type="PROSITE" id="PS51352">
    <property type="entry name" value="THIOREDOXIN_2"/>
    <property type="match status" value="1"/>
</dbReference>
<keyword evidence="4" id="KW-1185">Reference proteome</keyword>